<evidence type="ECO:0000313" key="2">
    <source>
        <dbReference type="Proteomes" id="UP001338137"/>
    </source>
</evidence>
<reference evidence="1 2" key="1">
    <citation type="submission" date="2023-03" db="EMBL/GenBank/DDBJ databases">
        <title>Bacillus Genome Sequencing.</title>
        <authorList>
            <person name="Dunlap C."/>
        </authorList>
    </citation>
    <scope>NUCLEOTIDE SEQUENCE [LARGE SCALE GENOMIC DNA]</scope>
    <source>
        <strain evidence="1 2">BD-533</strain>
    </source>
</reference>
<protein>
    <submittedName>
        <fullName evidence="1">Zinc ribbon domain-containing protein</fullName>
    </submittedName>
</protein>
<evidence type="ECO:0000313" key="1">
    <source>
        <dbReference type="EMBL" id="MEC0227824.1"/>
    </source>
</evidence>
<accession>A0ABU6G0X4</accession>
<organism evidence="1 2">
    <name type="scientific">Paenibacillus alba</name>
    <dbReference type="NCBI Taxonomy" id="1197127"/>
    <lineage>
        <taxon>Bacteria</taxon>
        <taxon>Bacillati</taxon>
        <taxon>Bacillota</taxon>
        <taxon>Bacilli</taxon>
        <taxon>Bacillales</taxon>
        <taxon>Paenibacillaceae</taxon>
        <taxon>Paenibacillus</taxon>
    </lineage>
</organism>
<dbReference type="InterPro" id="IPR018652">
    <property type="entry name" value="DUF2082_NA-bd_Znr"/>
</dbReference>
<dbReference type="Pfam" id="PF09855">
    <property type="entry name" value="Zn_ribbon_13"/>
    <property type="match status" value="1"/>
</dbReference>
<dbReference type="EMBL" id="JARLKY010000023">
    <property type="protein sequence ID" value="MEC0227824.1"/>
    <property type="molecule type" value="Genomic_DNA"/>
</dbReference>
<name>A0ABU6G0X4_9BACL</name>
<gene>
    <name evidence="1" type="ORF">P4I72_11880</name>
</gene>
<keyword evidence="2" id="KW-1185">Reference proteome</keyword>
<proteinExistence type="predicted"/>
<sequence length="45" mass="5124">MFDIHPNHFLFVFCENCGYVEGDKPNILEGKSHDQLGNVLDILFG</sequence>
<comment type="caution">
    <text evidence="1">The sequence shown here is derived from an EMBL/GenBank/DDBJ whole genome shotgun (WGS) entry which is preliminary data.</text>
</comment>
<dbReference type="Proteomes" id="UP001338137">
    <property type="component" value="Unassembled WGS sequence"/>
</dbReference>